<sequence length="516" mass="60545">MKLYLPQNLDLFTVKEEYPTSIPNAVDKCAYICSLILMSKQYNKDRMDDEYIPLHSTKLQKVVNDYKACLDYLVECGIIEINHHYIVGEHSKGYRFTRKYDTVAVPFTALKPTFRRKLKQLENNRIGYTKHLNYITKWLNSNLKINEELAEQYINLNYNLKTQFPDLRDYDQREKKFKKPENQFKFSSLVLERLKNEDYTYAQDRNVYRLHTNLTNMPSILRNALTYNGKPLISIDIKNSQPYLAILLLVNCFRLTRRTKPKTELKIDFGRKLRETISTFKSSENVGRNCRSSTFLDNDDVNSTKSYSKEIDNEDRVNIKDIRLKDQSTYIMLLDQPVSQSAIDIDLYIEKVTGGRFYEYLGELFSRELGYEYADRNRVKVEVLKLFFSSNSFISQPDAAAKREFKKHFPTVYKIFSAVKKKNKADLAILLQSIESYLMLDVIAKRISKELPHAPIFSIHDSIATTHEYADDVERIMNEELTKAIGIAPRLKREYWKEDHILEQMRKLESSINAAG</sequence>
<proteinExistence type="predicted"/>
<evidence type="ECO:0000313" key="2">
    <source>
        <dbReference type="Proteomes" id="UP000193431"/>
    </source>
</evidence>
<dbReference type="OrthoDB" id="631303at2"/>
<dbReference type="AlphaFoldDB" id="A0A1W6MK49"/>
<gene>
    <name evidence="1" type="ORF">BST97_07990</name>
</gene>
<dbReference type="EMBL" id="CP019344">
    <property type="protein sequence ID" value="ARN77942.1"/>
    <property type="molecule type" value="Genomic_DNA"/>
</dbReference>
<dbReference type="STRING" id="331648.BST97_07990"/>
<dbReference type="RefSeq" id="WP_085766739.1">
    <property type="nucleotide sequence ID" value="NZ_CP019344.1"/>
</dbReference>
<reference evidence="1 2" key="1">
    <citation type="submission" date="2016-11" db="EMBL/GenBank/DDBJ databases">
        <title>Trade-off between light-utilization and light-protection in marine flavobacteria.</title>
        <authorList>
            <person name="Kumagai Y."/>
        </authorList>
    </citation>
    <scope>NUCLEOTIDE SEQUENCE [LARGE SCALE GENOMIC DNA]</scope>
    <source>
        <strain evidence="1 2">JCM 13191</strain>
    </source>
</reference>
<name>A0A1W6MK49_9FLAO</name>
<dbReference type="Proteomes" id="UP000193431">
    <property type="component" value="Chromosome"/>
</dbReference>
<keyword evidence="2" id="KW-1185">Reference proteome</keyword>
<protein>
    <submittedName>
        <fullName evidence="1">Uncharacterized protein</fullName>
    </submittedName>
</protein>
<accession>A0A1W6MK49</accession>
<evidence type="ECO:0000313" key="1">
    <source>
        <dbReference type="EMBL" id="ARN77942.1"/>
    </source>
</evidence>
<organism evidence="1 2">
    <name type="scientific">Nonlabens spongiae</name>
    <dbReference type="NCBI Taxonomy" id="331648"/>
    <lineage>
        <taxon>Bacteria</taxon>
        <taxon>Pseudomonadati</taxon>
        <taxon>Bacteroidota</taxon>
        <taxon>Flavobacteriia</taxon>
        <taxon>Flavobacteriales</taxon>
        <taxon>Flavobacteriaceae</taxon>
        <taxon>Nonlabens</taxon>
    </lineage>
</organism>